<evidence type="ECO:0008006" key="4">
    <source>
        <dbReference type="Google" id="ProtNLM"/>
    </source>
</evidence>
<gene>
    <name evidence="2" type="ORF">GON26_07530</name>
</gene>
<accession>A0A6I4NR84</accession>
<protein>
    <recommendedName>
        <fullName evidence="4">GOLD domain-containing protein</fullName>
    </recommendedName>
</protein>
<keyword evidence="3" id="KW-1185">Reference proteome</keyword>
<evidence type="ECO:0000256" key="1">
    <source>
        <dbReference type="SAM" id="SignalP"/>
    </source>
</evidence>
<dbReference type="RefSeq" id="WP_160374166.1">
    <property type="nucleotide sequence ID" value="NZ_WSTB01000003.1"/>
</dbReference>
<feature type="signal peptide" evidence="1">
    <location>
        <begin position="1"/>
        <end position="23"/>
    </location>
</feature>
<keyword evidence="1" id="KW-0732">Signal</keyword>
<evidence type="ECO:0000313" key="3">
    <source>
        <dbReference type="Proteomes" id="UP000471501"/>
    </source>
</evidence>
<sequence>MKTFKLKSVLVVLFLAAAFVSCDNDDDDEVFEPIIKVAFATEVKGLDKGQVNQDVDIEVFFNVDNPCGKFDKFVETTIGTDKGFQIQTKYESEVCIEMVPEVQKAIYKFKSADKGTFNLKFKKSETEFITKTVIIE</sequence>
<dbReference type="Proteomes" id="UP000471501">
    <property type="component" value="Unassembled WGS sequence"/>
</dbReference>
<evidence type="ECO:0000313" key="2">
    <source>
        <dbReference type="EMBL" id="MWB94209.1"/>
    </source>
</evidence>
<dbReference type="EMBL" id="WSTB01000003">
    <property type="protein sequence ID" value="MWB94209.1"/>
    <property type="molecule type" value="Genomic_DNA"/>
</dbReference>
<feature type="chain" id="PRO_5026340313" description="GOLD domain-containing protein" evidence="1">
    <location>
        <begin position="24"/>
        <end position="136"/>
    </location>
</feature>
<dbReference type="AlphaFoldDB" id="A0A6I4NR84"/>
<comment type="caution">
    <text evidence="2">The sequence shown here is derived from an EMBL/GenBank/DDBJ whole genome shotgun (WGS) entry which is preliminary data.</text>
</comment>
<name>A0A6I4NR84_9FLAO</name>
<organism evidence="2 3">
    <name type="scientific">Flavobacterium hydrocarbonoxydans</name>
    <dbReference type="NCBI Taxonomy" id="2683249"/>
    <lineage>
        <taxon>Bacteria</taxon>
        <taxon>Pseudomonadati</taxon>
        <taxon>Bacteroidota</taxon>
        <taxon>Flavobacteriia</taxon>
        <taxon>Flavobacteriales</taxon>
        <taxon>Flavobacteriaceae</taxon>
        <taxon>Flavobacterium</taxon>
    </lineage>
</organism>
<reference evidence="2 3" key="1">
    <citation type="submission" date="2019-12" db="EMBL/GenBank/DDBJ databases">
        <authorList>
            <person name="Kim Y.S."/>
        </authorList>
    </citation>
    <scope>NUCLEOTIDE SEQUENCE [LARGE SCALE GENOMIC DNA]</scope>
    <source>
        <strain evidence="2 3">GA093</strain>
    </source>
</reference>
<dbReference type="PROSITE" id="PS51257">
    <property type="entry name" value="PROKAR_LIPOPROTEIN"/>
    <property type="match status" value="1"/>
</dbReference>
<proteinExistence type="predicted"/>